<name>A0A835YZ70_9STRA</name>
<evidence type="ECO:0000313" key="2">
    <source>
        <dbReference type="Proteomes" id="UP000664859"/>
    </source>
</evidence>
<proteinExistence type="predicted"/>
<dbReference type="Proteomes" id="UP000664859">
    <property type="component" value="Unassembled WGS sequence"/>
</dbReference>
<dbReference type="EMBL" id="JAFCMP010000445">
    <property type="protein sequence ID" value="KAG5179839.1"/>
    <property type="molecule type" value="Genomic_DNA"/>
</dbReference>
<evidence type="ECO:0000313" key="1">
    <source>
        <dbReference type="EMBL" id="KAG5179839.1"/>
    </source>
</evidence>
<accession>A0A835YZ70</accession>
<reference evidence="1" key="1">
    <citation type="submission" date="2021-02" db="EMBL/GenBank/DDBJ databases">
        <title>First Annotated Genome of the Yellow-green Alga Tribonema minus.</title>
        <authorList>
            <person name="Mahan K.M."/>
        </authorList>
    </citation>
    <scope>NUCLEOTIDE SEQUENCE</scope>
    <source>
        <strain evidence="1">UTEX B ZZ1240</strain>
    </source>
</reference>
<comment type="caution">
    <text evidence="1">The sequence shown here is derived from an EMBL/GenBank/DDBJ whole genome shotgun (WGS) entry which is preliminary data.</text>
</comment>
<organism evidence="1 2">
    <name type="scientific">Tribonema minus</name>
    <dbReference type="NCBI Taxonomy" id="303371"/>
    <lineage>
        <taxon>Eukaryota</taxon>
        <taxon>Sar</taxon>
        <taxon>Stramenopiles</taxon>
        <taxon>Ochrophyta</taxon>
        <taxon>PX clade</taxon>
        <taxon>Xanthophyceae</taxon>
        <taxon>Tribonematales</taxon>
        <taxon>Tribonemataceae</taxon>
        <taxon>Tribonema</taxon>
    </lineage>
</organism>
<sequence length="311" mass="34256">MEKGVVAPFMDTINAFMADLPGKLTILFAGKKTFADLMPDFIDILVANKATALDNTNVSGQSFITDVGNALAEHLKNQGFNTYDAAALEMYLSLRWAFVVTMRRQSVWDKQASNIYARKTHIGYDILQVIDKPLDKMQAGKISIGDGPLPVDIVAPPELHDIICLSLFVVRRLRALLGEEPFDLLCGLRAQAVQVDRTTYTNLMNEIGRIRDGSDRFGHHWLRHAFITAVCDTARNLEAAGHHQLAETTLNRDAKTCYTSRARFVANYDQRGERMMPTASMTPADVQAFIQRLSTGCPASAASTASTTSAA</sequence>
<keyword evidence="2" id="KW-1185">Reference proteome</keyword>
<protein>
    <submittedName>
        <fullName evidence="1">Uncharacterized protein</fullName>
    </submittedName>
</protein>
<gene>
    <name evidence="1" type="ORF">JKP88DRAFT_273677</name>
</gene>
<dbReference type="AlphaFoldDB" id="A0A835YZ70"/>